<evidence type="ECO:0000313" key="2">
    <source>
        <dbReference type="Proteomes" id="UP000799438"/>
    </source>
</evidence>
<sequence length="62" mass="6612">MSSSSSASPARPAAERAPAVNIVEALPPRPFNPNRAVTTFSKASRVTFNAYVKAAPNRIHFS</sequence>
<dbReference type="AlphaFoldDB" id="A0A6A6AWP1"/>
<evidence type="ECO:0000313" key="1">
    <source>
        <dbReference type="EMBL" id="KAF2135207.1"/>
    </source>
</evidence>
<dbReference type="RefSeq" id="XP_033390926.1">
    <property type="nucleotide sequence ID" value="XM_033541558.1"/>
</dbReference>
<proteinExistence type="predicted"/>
<keyword evidence="2" id="KW-1185">Reference proteome</keyword>
<accession>A0A6A6AWP1</accession>
<organism evidence="1 2">
    <name type="scientific">Aplosporella prunicola CBS 121167</name>
    <dbReference type="NCBI Taxonomy" id="1176127"/>
    <lineage>
        <taxon>Eukaryota</taxon>
        <taxon>Fungi</taxon>
        <taxon>Dikarya</taxon>
        <taxon>Ascomycota</taxon>
        <taxon>Pezizomycotina</taxon>
        <taxon>Dothideomycetes</taxon>
        <taxon>Dothideomycetes incertae sedis</taxon>
        <taxon>Botryosphaeriales</taxon>
        <taxon>Aplosporellaceae</taxon>
        <taxon>Aplosporella</taxon>
    </lineage>
</organism>
<dbReference type="EMBL" id="ML995630">
    <property type="protein sequence ID" value="KAF2135207.1"/>
    <property type="molecule type" value="Genomic_DNA"/>
</dbReference>
<gene>
    <name evidence="1" type="ORF">K452DRAFT_293394</name>
</gene>
<name>A0A6A6AWP1_9PEZI</name>
<feature type="non-terminal residue" evidence="1">
    <location>
        <position position="62"/>
    </location>
</feature>
<reference evidence="1" key="1">
    <citation type="journal article" date="2020" name="Stud. Mycol.">
        <title>101 Dothideomycetes genomes: a test case for predicting lifestyles and emergence of pathogens.</title>
        <authorList>
            <person name="Haridas S."/>
            <person name="Albert R."/>
            <person name="Binder M."/>
            <person name="Bloem J."/>
            <person name="Labutti K."/>
            <person name="Salamov A."/>
            <person name="Andreopoulos B."/>
            <person name="Baker S."/>
            <person name="Barry K."/>
            <person name="Bills G."/>
            <person name="Bluhm B."/>
            <person name="Cannon C."/>
            <person name="Castanera R."/>
            <person name="Culley D."/>
            <person name="Daum C."/>
            <person name="Ezra D."/>
            <person name="Gonzalez J."/>
            <person name="Henrissat B."/>
            <person name="Kuo A."/>
            <person name="Liang C."/>
            <person name="Lipzen A."/>
            <person name="Lutzoni F."/>
            <person name="Magnuson J."/>
            <person name="Mondo S."/>
            <person name="Nolan M."/>
            <person name="Ohm R."/>
            <person name="Pangilinan J."/>
            <person name="Park H.-J."/>
            <person name="Ramirez L."/>
            <person name="Alfaro M."/>
            <person name="Sun H."/>
            <person name="Tritt A."/>
            <person name="Yoshinaga Y."/>
            <person name="Zwiers L.-H."/>
            <person name="Turgeon B."/>
            <person name="Goodwin S."/>
            <person name="Spatafora J."/>
            <person name="Crous P."/>
            <person name="Grigoriev I."/>
        </authorList>
    </citation>
    <scope>NUCLEOTIDE SEQUENCE</scope>
    <source>
        <strain evidence="1">CBS 121167</strain>
    </source>
</reference>
<dbReference type="Proteomes" id="UP000799438">
    <property type="component" value="Unassembled WGS sequence"/>
</dbReference>
<dbReference type="GeneID" id="54299054"/>
<protein>
    <submittedName>
        <fullName evidence="1">Uncharacterized protein</fullName>
    </submittedName>
</protein>